<name>G2Y1Q2_BOTF4</name>
<dbReference type="InParanoid" id="G2Y1Q2"/>
<dbReference type="OrthoDB" id="3474779at2759"/>
<dbReference type="HOGENOM" id="CLU_1594264_0_0_1"/>
<evidence type="ECO:0000313" key="2">
    <source>
        <dbReference type="Proteomes" id="UP000008177"/>
    </source>
</evidence>
<proteinExistence type="predicted"/>
<sequence length="167" mass="19515">MNNLKIRSYYPFITVSANILEIRTLIAPSVNILENSDLRQPTHQIITMAISIFKVFPSRLHNNILFLTVPFVIVGRFYQIQRKWSIIEQFEKLIKEKQMTCAVEPAELHQVINEACRRLRKHSERFPELKGLAGSTKNIESTIFFNFDSKVAVGTRRIRKTYHPRIS</sequence>
<dbReference type="AlphaFoldDB" id="G2Y1Q2"/>
<accession>G2Y1Q2</accession>
<dbReference type="Proteomes" id="UP000008177">
    <property type="component" value="Unplaced contigs"/>
</dbReference>
<gene>
    <name evidence="1" type="ORF">BofuT4_P042030.1</name>
</gene>
<dbReference type="EMBL" id="FQ790282">
    <property type="protein sequence ID" value="CCD46592.1"/>
    <property type="molecule type" value="Genomic_DNA"/>
</dbReference>
<protein>
    <submittedName>
        <fullName evidence="1">Uncharacterized protein</fullName>
    </submittedName>
</protein>
<reference evidence="2" key="1">
    <citation type="journal article" date="2011" name="PLoS Genet.">
        <title>Genomic analysis of the necrotrophic fungal pathogens Sclerotinia sclerotiorum and Botrytis cinerea.</title>
        <authorList>
            <person name="Amselem J."/>
            <person name="Cuomo C.A."/>
            <person name="van Kan J.A."/>
            <person name="Viaud M."/>
            <person name="Benito E.P."/>
            <person name="Couloux A."/>
            <person name="Coutinho P.M."/>
            <person name="de Vries R.P."/>
            <person name="Dyer P.S."/>
            <person name="Fillinger S."/>
            <person name="Fournier E."/>
            <person name="Gout L."/>
            <person name="Hahn M."/>
            <person name="Kohn L."/>
            <person name="Lapalu N."/>
            <person name="Plummer K.M."/>
            <person name="Pradier J.M."/>
            <person name="Quevillon E."/>
            <person name="Sharon A."/>
            <person name="Simon A."/>
            <person name="ten Have A."/>
            <person name="Tudzynski B."/>
            <person name="Tudzynski P."/>
            <person name="Wincker P."/>
            <person name="Andrew M."/>
            <person name="Anthouard V."/>
            <person name="Beever R.E."/>
            <person name="Beffa R."/>
            <person name="Benoit I."/>
            <person name="Bouzid O."/>
            <person name="Brault B."/>
            <person name="Chen Z."/>
            <person name="Choquer M."/>
            <person name="Collemare J."/>
            <person name="Cotton P."/>
            <person name="Danchin E.G."/>
            <person name="Da Silva C."/>
            <person name="Gautier A."/>
            <person name="Giraud C."/>
            <person name="Giraud T."/>
            <person name="Gonzalez C."/>
            <person name="Grossetete S."/>
            <person name="Guldener U."/>
            <person name="Henrissat B."/>
            <person name="Howlett B.J."/>
            <person name="Kodira C."/>
            <person name="Kretschmer M."/>
            <person name="Lappartient A."/>
            <person name="Leroch M."/>
            <person name="Levis C."/>
            <person name="Mauceli E."/>
            <person name="Neuveglise C."/>
            <person name="Oeser B."/>
            <person name="Pearson M."/>
            <person name="Poulain J."/>
            <person name="Poussereau N."/>
            <person name="Quesneville H."/>
            <person name="Rascle C."/>
            <person name="Schumacher J."/>
            <person name="Segurens B."/>
            <person name="Sexton A."/>
            <person name="Silva E."/>
            <person name="Sirven C."/>
            <person name="Soanes D.M."/>
            <person name="Talbot N.J."/>
            <person name="Templeton M."/>
            <person name="Yandava C."/>
            <person name="Yarden O."/>
            <person name="Zeng Q."/>
            <person name="Rollins J.A."/>
            <person name="Lebrun M.H."/>
            <person name="Dickman M."/>
        </authorList>
    </citation>
    <scope>NUCLEOTIDE SEQUENCE [LARGE SCALE GENOMIC DNA]</scope>
    <source>
        <strain evidence="2">T4</strain>
    </source>
</reference>
<organism evidence="1 2">
    <name type="scientific">Botryotinia fuckeliana (strain T4)</name>
    <name type="common">Noble rot fungus</name>
    <name type="synonym">Botrytis cinerea</name>
    <dbReference type="NCBI Taxonomy" id="999810"/>
    <lineage>
        <taxon>Eukaryota</taxon>
        <taxon>Fungi</taxon>
        <taxon>Dikarya</taxon>
        <taxon>Ascomycota</taxon>
        <taxon>Pezizomycotina</taxon>
        <taxon>Leotiomycetes</taxon>
        <taxon>Helotiales</taxon>
        <taxon>Sclerotiniaceae</taxon>
        <taxon>Botrytis</taxon>
    </lineage>
</organism>
<evidence type="ECO:0000313" key="1">
    <source>
        <dbReference type="EMBL" id="CCD46592.1"/>
    </source>
</evidence>